<dbReference type="EMBL" id="BQNB010016851">
    <property type="protein sequence ID" value="GJT56503.1"/>
    <property type="molecule type" value="Genomic_DNA"/>
</dbReference>
<accession>A0ABQ5EZL4</accession>
<reference evidence="1" key="2">
    <citation type="submission" date="2022-01" db="EMBL/GenBank/DDBJ databases">
        <authorList>
            <person name="Yamashiro T."/>
            <person name="Shiraishi A."/>
            <person name="Satake H."/>
            <person name="Nakayama K."/>
        </authorList>
    </citation>
    <scope>NUCLEOTIDE SEQUENCE</scope>
</reference>
<protein>
    <submittedName>
        <fullName evidence="1">Uncharacterized protein</fullName>
    </submittedName>
</protein>
<proteinExistence type="predicted"/>
<sequence length="84" mass="9394">MWYTINLNNGSNRSNESVLLRVTGLSDLPRDLPVWFVETKRYMDFTNPGSQAKQGSFFGLDAALEGLEPSPLLNHLGLANYQCC</sequence>
<organism evidence="1 2">
    <name type="scientific">Tanacetum coccineum</name>
    <dbReference type="NCBI Taxonomy" id="301880"/>
    <lineage>
        <taxon>Eukaryota</taxon>
        <taxon>Viridiplantae</taxon>
        <taxon>Streptophyta</taxon>
        <taxon>Embryophyta</taxon>
        <taxon>Tracheophyta</taxon>
        <taxon>Spermatophyta</taxon>
        <taxon>Magnoliopsida</taxon>
        <taxon>eudicotyledons</taxon>
        <taxon>Gunneridae</taxon>
        <taxon>Pentapetalae</taxon>
        <taxon>asterids</taxon>
        <taxon>campanulids</taxon>
        <taxon>Asterales</taxon>
        <taxon>Asteraceae</taxon>
        <taxon>Asteroideae</taxon>
        <taxon>Anthemideae</taxon>
        <taxon>Anthemidinae</taxon>
        <taxon>Tanacetum</taxon>
    </lineage>
</organism>
<name>A0ABQ5EZL4_9ASTR</name>
<keyword evidence="2" id="KW-1185">Reference proteome</keyword>
<evidence type="ECO:0000313" key="1">
    <source>
        <dbReference type="EMBL" id="GJT56503.1"/>
    </source>
</evidence>
<gene>
    <name evidence="1" type="ORF">Tco_0991557</name>
</gene>
<dbReference type="Proteomes" id="UP001151760">
    <property type="component" value="Unassembled WGS sequence"/>
</dbReference>
<reference evidence="1" key="1">
    <citation type="journal article" date="2022" name="Int. J. Mol. Sci.">
        <title>Draft Genome of Tanacetum Coccineum: Genomic Comparison of Closely Related Tanacetum-Family Plants.</title>
        <authorList>
            <person name="Yamashiro T."/>
            <person name="Shiraishi A."/>
            <person name="Nakayama K."/>
            <person name="Satake H."/>
        </authorList>
    </citation>
    <scope>NUCLEOTIDE SEQUENCE</scope>
</reference>
<comment type="caution">
    <text evidence="1">The sequence shown here is derived from an EMBL/GenBank/DDBJ whole genome shotgun (WGS) entry which is preliminary data.</text>
</comment>
<evidence type="ECO:0000313" key="2">
    <source>
        <dbReference type="Proteomes" id="UP001151760"/>
    </source>
</evidence>